<comment type="caution">
    <text evidence="1">The sequence shown here is derived from an EMBL/GenBank/DDBJ whole genome shotgun (WGS) entry which is preliminary data.</text>
</comment>
<reference evidence="1" key="2">
    <citation type="submission" date="2022-01" db="EMBL/GenBank/DDBJ databases">
        <authorList>
            <person name="Yamashiro T."/>
            <person name="Shiraishi A."/>
            <person name="Satake H."/>
            <person name="Nakayama K."/>
        </authorList>
    </citation>
    <scope>NUCLEOTIDE SEQUENCE</scope>
</reference>
<evidence type="ECO:0000313" key="1">
    <source>
        <dbReference type="EMBL" id="GJS54006.1"/>
    </source>
</evidence>
<dbReference type="EMBL" id="BQNB010008765">
    <property type="protein sequence ID" value="GJS54006.1"/>
    <property type="molecule type" value="Genomic_DNA"/>
</dbReference>
<name>A0ABQ4WMB4_9ASTR</name>
<keyword evidence="2" id="KW-1185">Reference proteome</keyword>
<evidence type="ECO:0000313" key="2">
    <source>
        <dbReference type="Proteomes" id="UP001151760"/>
    </source>
</evidence>
<accession>A0ABQ4WMB4</accession>
<gene>
    <name evidence="1" type="ORF">Tco_0627368</name>
</gene>
<reference evidence="1" key="1">
    <citation type="journal article" date="2022" name="Int. J. Mol. Sci.">
        <title>Draft Genome of Tanacetum Coccineum: Genomic Comparison of Closely Related Tanacetum-Family Plants.</title>
        <authorList>
            <person name="Yamashiro T."/>
            <person name="Shiraishi A."/>
            <person name="Nakayama K."/>
            <person name="Satake H."/>
        </authorList>
    </citation>
    <scope>NUCLEOTIDE SEQUENCE</scope>
</reference>
<proteinExistence type="predicted"/>
<organism evidence="1 2">
    <name type="scientific">Tanacetum coccineum</name>
    <dbReference type="NCBI Taxonomy" id="301880"/>
    <lineage>
        <taxon>Eukaryota</taxon>
        <taxon>Viridiplantae</taxon>
        <taxon>Streptophyta</taxon>
        <taxon>Embryophyta</taxon>
        <taxon>Tracheophyta</taxon>
        <taxon>Spermatophyta</taxon>
        <taxon>Magnoliopsida</taxon>
        <taxon>eudicotyledons</taxon>
        <taxon>Gunneridae</taxon>
        <taxon>Pentapetalae</taxon>
        <taxon>asterids</taxon>
        <taxon>campanulids</taxon>
        <taxon>Asterales</taxon>
        <taxon>Asteraceae</taxon>
        <taxon>Asteroideae</taxon>
        <taxon>Anthemideae</taxon>
        <taxon>Anthemidinae</taxon>
        <taxon>Tanacetum</taxon>
    </lineage>
</organism>
<dbReference type="Proteomes" id="UP001151760">
    <property type="component" value="Unassembled WGS sequence"/>
</dbReference>
<sequence>MAVEQVAMEQWSSKSVVEQSSGGGGPVEQWWWSSRATIGEQWWRVVVEQSSGFGIIVTGDGDGIFERKEKKIKRSSLLSLSYRMTSQDSEPTRCGDLAMPHSDDLVFDVLYDSCFIIYPLRYTRPIFQMRISRNERLSYSQICELLLDNLKLDIWAWFFCMPDCSLEQGLTIVQNDRDVKKMYEMAKLRGILEVFVSLIFLKYSERLYT</sequence>
<protein>
    <submittedName>
        <fullName evidence="1">Uncharacterized protein</fullName>
    </submittedName>
</protein>